<reference evidence="4 5" key="1">
    <citation type="submission" date="2019-12" db="EMBL/GenBank/DDBJ databases">
        <authorList>
            <person name="Alioto T."/>
            <person name="Alioto T."/>
            <person name="Gomez Garrido J."/>
        </authorList>
    </citation>
    <scope>NUCLEOTIDE SEQUENCE [LARGE SCALE GENOMIC DNA]</scope>
</reference>
<dbReference type="Proteomes" id="UP000594638">
    <property type="component" value="Unassembled WGS sequence"/>
</dbReference>
<dbReference type="OrthoDB" id="8904098at2759"/>
<gene>
    <name evidence="4" type="ORF">OLEA9_A025154</name>
</gene>
<accession>A0A8S0V8U6</accession>
<comment type="caution">
    <text evidence="4">The sequence shown here is derived from an EMBL/GenBank/DDBJ whole genome shotgun (WGS) entry which is preliminary data.</text>
</comment>
<keyword evidence="3" id="KW-0812">Transmembrane</keyword>
<feature type="transmembrane region" description="Helical" evidence="3">
    <location>
        <begin position="62"/>
        <end position="89"/>
    </location>
</feature>
<keyword evidence="5" id="KW-1185">Reference proteome</keyword>
<dbReference type="InterPro" id="IPR036259">
    <property type="entry name" value="MFS_trans_sf"/>
</dbReference>
<organism evidence="4 5">
    <name type="scientific">Olea europaea subsp. europaea</name>
    <dbReference type="NCBI Taxonomy" id="158383"/>
    <lineage>
        <taxon>Eukaryota</taxon>
        <taxon>Viridiplantae</taxon>
        <taxon>Streptophyta</taxon>
        <taxon>Embryophyta</taxon>
        <taxon>Tracheophyta</taxon>
        <taxon>Spermatophyta</taxon>
        <taxon>Magnoliopsida</taxon>
        <taxon>eudicotyledons</taxon>
        <taxon>Gunneridae</taxon>
        <taxon>Pentapetalae</taxon>
        <taxon>asterids</taxon>
        <taxon>lamiids</taxon>
        <taxon>Lamiales</taxon>
        <taxon>Oleaceae</taxon>
        <taxon>Oleeae</taxon>
        <taxon>Olea</taxon>
    </lineage>
</organism>
<dbReference type="EMBL" id="CACTIH010009238">
    <property type="protein sequence ID" value="CAA3028086.1"/>
    <property type="molecule type" value="Genomic_DNA"/>
</dbReference>
<dbReference type="AlphaFoldDB" id="A0A8S0V8U6"/>
<comment type="similarity">
    <text evidence="1">Belongs to the major facilitator superfamily. Phosphate:H(+) symporter (TC 2.A.1.9) family.</text>
</comment>
<dbReference type="PANTHER" id="PTHR11654">
    <property type="entry name" value="OLIGOPEPTIDE TRANSPORTER-RELATED"/>
    <property type="match status" value="1"/>
</dbReference>
<evidence type="ECO:0000256" key="3">
    <source>
        <dbReference type="SAM" id="Phobius"/>
    </source>
</evidence>
<protein>
    <submittedName>
        <fullName evidence="4">NRT1 PTR FAMILY</fullName>
    </submittedName>
</protein>
<feature type="transmembrane region" description="Helical" evidence="3">
    <location>
        <begin position="158"/>
        <end position="176"/>
    </location>
</feature>
<evidence type="ECO:0000313" key="4">
    <source>
        <dbReference type="EMBL" id="CAA3028086.1"/>
    </source>
</evidence>
<dbReference type="Gene3D" id="1.20.1250.20">
    <property type="entry name" value="MFS general substrate transporter like domains"/>
    <property type="match status" value="1"/>
</dbReference>
<dbReference type="Gramene" id="OE9A025154T1">
    <property type="protein sequence ID" value="OE9A025154C1"/>
    <property type="gene ID" value="OE9A025154"/>
</dbReference>
<keyword evidence="3" id="KW-0472">Membrane</keyword>
<feature type="transmembrane region" description="Helical" evidence="3">
    <location>
        <begin position="121"/>
        <end position="138"/>
    </location>
</feature>
<sequence>MEKEGQSCSNGQFPLSPQSESKKQGGWKAIKFILVIEKLASMSLVANITMYVRTKYNTSGIFLVNVVTIWSGTSNIASIAGAIVFDVYLGQFRTLLIGIPELRPPACSEQAICIDPQKFQLAYLFSSLRLIALGAGVANQFDTSMEKGRAQLNSFFNWSYFSFTIALIIALVGVIYI</sequence>
<evidence type="ECO:0000313" key="5">
    <source>
        <dbReference type="Proteomes" id="UP000594638"/>
    </source>
</evidence>
<evidence type="ECO:0000256" key="1">
    <source>
        <dbReference type="ARBA" id="ARBA00044504"/>
    </source>
</evidence>
<name>A0A8S0V8U6_OLEEU</name>
<evidence type="ECO:0000256" key="2">
    <source>
        <dbReference type="SAM" id="MobiDB-lite"/>
    </source>
</evidence>
<feature type="compositionally biased region" description="Polar residues" evidence="2">
    <location>
        <begin position="1"/>
        <end position="19"/>
    </location>
</feature>
<keyword evidence="3" id="KW-1133">Transmembrane helix</keyword>
<proteinExistence type="inferred from homology"/>
<feature type="region of interest" description="Disordered" evidence="2">
    <location>
        <begin position="1"/>
        <end position="22"/>
    </location>
</feature>